<feature type="compositionally biased region" description="Polar residues" evidence="1">
    <location>
        <begin position="113"/>
        <end position="130"/>
    </location>
</feature>
<feature type="compositionally biased region" description="Low complexity" evidence="1">
    <location>
        <begin position="591"/>
        <end position="601"/>
    </location>
</feature>
<feature type="compositionally biased region" description="Low complexity" evidence="1">
    <location>
        <begin position="1203"/>
        <end position="1217"/>
    </location>
</feature>
<feature type="compositionally biased region" description="Polar residues" evidence="1">
    <location>
        <begin position="1278"/>
        <end position="1288"/>
    </location>
</feature>
<feature type="region of interest" description="Disordered" evidence="1">
    <location>
        <begin position="1342"/>
        <end position="1417"/>
    </location>
</feature>
<reference evidence="2" key="1">
    <citation type="submission" date="2023-10" db="EMBL/GenBank/DDBJ databases">
        <title>Genome assemblies of two species of porcelain crab, Petrolisthes cinctipes and Petrolisthes manimaculis (Anomura: Porcellanidae).</title>
        <authorList>
            <person name="Angst P."/>
        </authorList>
    </citation>
    <scope>NUCLEOTIDE SEQUENCE</scope>
    <source>
        <strain evidence="2">PB745_01</strain>
        <tissue evidence="2">Gill</tissue>
    </source>
</reference>
<keyword evidence="3" id="KW-1185">Reference proteome</keyword>
<feature type="compositionally biased region" description="Pro residues" evidence="1">
    <location>
        <begin position="953"/>
        <end position="965"/>
    </location>
</feature>
<feature type="region of interest" description="Disordered" evidence="1">
    <location>
        <begin position="150"/>
        <end position="237"/>
    </location>
</feature>
<feature type="compositionally biased region" description="Polar residues" evidence="1">
    <location>
        <begin position="1220"/>
        <end position="1238"/>
    </location>
</feature>
<feature type="compositionally biased region" description="Polar residues" evidence="1">
    <location>
        <begin position="1009"/>
        <end position="1026"/>
    </location>
</feature>
<dbReference type="Proteomes" id="UP001286313">
    <property type="component" value="Unassembled WGS sequence"/>
</dbReference>
<feature type="region of interest" description="Disordered" evidence="1">
    <location>
        <begin position="939"/>
        <end position="1319"/>
    </location>
</feature>
<protein>
    <submittedName>
        <fullName evidence="2">Uncharacterized protein</fullName>
    </submittedName>
</protein>
<gene>
    <name evidence="2" type="ORF">Pcinc_041226</name>
</gene>
<feature type="compositionally biased region" description="Basic and acidic residues" evidence="1">
    <location>
        <begin position="372"/>
        <end position="383"/>
    </location>
</feature>
<feature type="compositionally biased region" description="Pro residues" evidence="1">
    <location>
        <begin position="780"/>
        <end position="797"/>
    </location>
</feature>
<feature type="region of interest" description="Disordered" evidence="1">
    <location>
        <begin position="1"/>
        <end position="92"/>
    </location>
</feature>
<feature type="compositionally biased region" description="Pro residues" evidence="1">
    <location>
        <begin position="1294"/>
        <end position="1305"/>
    </location>
</feature>
<proteinExistence type="predicted"/>
<evidence type="ECO:0000313" key="2">
    <source>
        <dbReference type="EMBL" id="KAK3852174.1"/>
    </source>
</evidence>
<feature type="compositionally biased region" description="Acidic residues" evidence="1">
    <location>
        <begin position="400"/>
        <end position="415"/>
    </location>
</feature>
<feature type="region of interest" description="Disordered" evidence="1">
    <location>
        <begin position="328"/>
        <end position="857"/>
    </location>
</feature>
<evidence type="ECO:0000256" key="1">
    <source>
        <dbReference type="SAM" id="MobiDB-lite"/>
    </source>
</evidence>
<feature type="compositionally biased region" description="Pro residues" evidence="1">
    <location>
        <begin position="1051"/>
        <end position="1065"/>
    </location>
</feature>
<feature type="compositionally biased region" description="Pro residues" evidence="1">
    <location>
        <begin position="1128"/>
        <end position="1137"/>
    </location>
</feature>
<comment type="caution">
    <text evidence="2">The sequence shown here is derived from an EMBL/GenBank/DDBJ whole genome shotgun (WGS) entry which is preliminary data.</text>
</comment>
<feature type="region of interest" description="Disordered" evidence="1">
    <location>
        <begin position="877"/>
        <end position="905"/>
    </location>
</feature>
<feature type="compositionally biased region" description="Low complexity" evidence="1">
    <location>
        <begin position="1066"/>
        <end position="1095"/>
    </location>
</feature>
<feature type="region of interest" description="Disordered" evidence="1">
    <location>
        <begin position="254"/>
        <end position="278"/>
    </location>
</feature>
<feature type="region of interest" description="Disordered" evidence="1">
    <location>
        <begin position="113"/>
        <end position="135"/>
    </location>
</feature>
<sequence length="1540" mass="163133">MEGDTSGSDETLVVEEEEVYGDGAGTGKGQGVLGRQEAVGNSHAAPPTTNSHYDSSASDGEGAAGSSSLRPSLRRRRRPGPGSAGATAMLSPMAASTWEQHLEDVFDLASLESCESVSGGSDVTSPAHDTTSLEDTDVVFNTSATSQPFTDATARQTVTPAVATSPLLLPSRPAPPPPVPQTEREADWDVRSGGERDPYNTDLFGLPVRWTPPSQTEGTVSGFPWGPVSPSQEGGDGLQTVVEESVATDREVILGSHAVSPYPKPTPPNGDGLRATDEVRVSRGDWGSGEMEIVRLVEPAGETCGEARHQHHNNLLHEAAQLSIVSHLPPDHSQAPHLPQDGATPQHAPSEAMREGRPPPLLPPTTTAGSENNRKPSEGKEWHSGATPPHGGADLASGDSDTDTDNTDGDYDEEDHFSAELSLRISSVQPPQPPTSVKSFRSSDILHLIGVQGGGAGPATALDDASPPASQEGSSPEVPHSLKASGTRSATRSLETLSEDSGLGDRDVRLTPSSPLPAISEASPRPPHPSPSNLPLTARPRRQDVRQARVARAFSCGDLRQYSDSDSEDESSGGIMYGWQPRPPSHLPGHNNTNTTPNYNYQGHRQQHYTTHNRPQRPHPLSGSDGSDEEVRARYLSQRSATSGHSRPRRHKSFHEAPHPNWWKESGAAPTAPRQGRRRPQPISVDLAEQFLTQEGLKSPKGKQTGEISLDVGWRGQHPGNGGVASHAGGSIPTNERAGSEVGVSGGRGDSEGSQAQPHLTVAASSLTPELSVRRARPAAPAPTPTLAPSRLPPAVPHTPHQYSSSGRQSAHDCRAGQSGGPAHDTPAALLNGHAPHTQPDTNTDAAGASSEMAEGQVRVHTRTYGARGEVEVFLARSDPNPTHLPPALTPTGGAEHRPGARGVTFSPSVKEVNWRESYYEAEPVVEGTECEVKKVLVVTSESPQPQRVDLSPSPPPYTPPPAPTLEPLTPTQEIKTCSAALSAPSPVTPPTPTTTVPPLAPTIVPSLAPTTKSNGRVQEQTTSGSDAEMNGEKSPRVMTPIWQRFKLPKLPSPKSPRPKLPPKPQSLSSRSSDTEGSKPSSPGGESGSSAPSSPDTNPKRAPTSPRFFSWGSKREKKGRPPSGRPTASPPPPPPPQVSSEQVGESTGGQVGVKGEPDQSVSVSRVTAAGEDNSVAYSVSDSVTVSTGPSVQPVSIPNLTVVSPSSATPALTSTPRSTDSDVSQESYRSLSASATSGDESSDAAQRHSPRSAVCKPPLPPHLQRPSPQVFHKARLQSARRQYFSQERQVSAPEKPSPPRDVPPVHVPSAPTTPEMSRVSAVSRYKSGFDASKSLKERFEQFSSSARAERERLAKSTPDLSVIEASVRRQRPRIDSWSKQQQQQQQGEAGSAAWSSDGEAAGPHRGAPTPRAAVHERYKSRAQRIYARSRSQSAGVLETDLDTGTSRELLSPRETDIDDLYRDLQHLLDTLPSVTASSSSQTSDKTRAKSLLDLDARGAVMATQLATPARPPDTRAKSMEFLLDDGNKAAVQVSVIGLRSH</sequence>
<feature type="compositionally biased region" description="Basic and acidic residues" evidence="1">
    <location>
        <begin position="182"/>
        <end position="199"/>
    </location>
</feature>
<feature type="compositionally biased region" description="Polar residues" evidence="1">
    <location>
        <begin position="752"/>
        <end position="769"/>
    </location>
</feature>
<organism evidence="2 3">
    <name type="scientific">Petrolisthes cinctipes</name>
    <name type="common">Flat porcelain crab</name>
    <dbReference type="NCBI Taxonomy" id="88211"/>
    <lineage>
        <taxon>Eukaryota</taxon>
        <taxon>Metazoa</taxon>
        <taxon>Ecdysozoa</taxon>
        <taxon>Arthropoda</taxon>
        <taxon>Crustacea</taxon>
        <taxon>Multicrustacea</taxon>
        <taxon>Malacostraca</taxon>
        <taxon>Eumalacostraca</taxon>
        <taxon>Eucarida</taxon>
        <taxon>Decapoda</taxon>
        <taxon>Pleocyemata</taxon>
        <taxon>Anomura</taxon>
        <taxon>Galatheoidea</taxon>
        <taxon>Porcellanidae</taxon>
        <taxon>Petrolisthes</taxon>
    </lineage>
</organism>
<evidence type="ECO:0000313" key="3">
    <source>
        <dbReference type="Proteomes" id="UP001286313"/>
    </source>
</evidence>
<feature type="compositionally biased region" description="Polar residues" evidence="1">
    <location>
        <begin position="1175"/>
        <end position="1202"/>
    </location>
</feature>
<feature type="compositionally biased region" description="Polar residues" evidence="1">
    <location>
        <begin position="150"/>
        <end position="159"/>
    </location>
</feature>
<feature type="compositionally biased region" description="Low complexity" evidence="1">
    <location>
        <begin position="54"/>
        <end position="71"/>
    </location>
</feature>
<accession>A0AAE1BMH8</accession>
<name>A0AAE1BMH8_PETCI</name>
<dbReference type="EMBL" id="JAWQEG010007553">
    <property type="protein sequence ID" value="KAK3852174.1"/>
    <property type="molecule type" value="Genomic_DNA"/>
</dbReference>
<feature type="compositionally biased region" description="Polar residues" evidence="1">
    <location>
        <begin position="484"/>
        <end position="496"/>
    </location>
</feature>
<feature type="compositionally biased region" description="Gly residues" evidence="1">
    <location>
        <begin position="22"/>
        <end position="32"/>
    </location>
</feature>